<organism evidence="2 3">
    <name type="scientific">Limosa lapponica baueri</name>
    <dbReference type="NCBI Taxonomy" id="1758121"/>
    <lineage>
        <taxon>Eukaryota</taxon>
        <taxon>Metazoa</taxon>
        <taxon>Chordata</taxon>
        <taxon>Craniata</taxon>
        <taxon>Vertebrata</taxon>
        <taxon>Euteleostomi</taxon>
        <taxon>Archelosauria</taxon>
        <taxon>Archosauria</taxon>
        <taxon>Dinosauria</taxon>
        <taxon>Saurischia</taxon>
        <taxon>Theropoda</taxon>
        <taxon>Coelurosauria</taxon>
        <taxon>Aves</taxon>
        <taxon>Neognathae</taxon>
        <taxon>Neoaves</taxon>
        <taxon>Charadriiformes</taxon>
        <taxon>Scolopacidae</taxon>
        <taxon>Limosa</taxon>
    </lineage>
</organism>
<protein>
    <recommendedName>
        <fullName evidence="4">Rna-directed dna polymerase from mobile element jockey-like</fullName>
    </recommendedName>
</protein>
<evidence type="ECO:0008006" key="4">
    <source>
        <dbReference type="Google" id="ProtNLM"/>
    </source>
</evidence>
<dbReference type="EMBL" id="KZ505975">
    <property type="protein sequence ID" value="PKU42614.1"/>
    <property type="molecule type" value="Genomic_DNA"/>
</dbReference>
<keyword evidence="3" id="KW-1185">Reference proteome</keyword>
<dbReference type="OrthoDB" id="276744at2759"/>
<accession>A0A2I0U966</accession>
<dbReference type="AlphaFoldDB" id="A0A2I0U966"/>
<evidence type="ECO:0000313" key="2">
    <source>
        <dbReference type="EMBL" id="PKU42614.1"/>
    </source>
</evidence>
<gene>
    <name evidence="2" type="ORF">llap_7077</name>
</gene>
<dbReference type="PANTHER" id="PTHR33332">
    <property type="entry name" value="REVERSE TRANSCRIPTASE DOMAIN-CONTAINING PROTEIN"/>
    <property type="match status" value="1"/>
</dbReference>
<sequence length="223" mass="25193">MHCYRLGADLQESSSVEKDLGDLVNNKLTTRQQCALVAKKANGVLGCIKKSEASRLREAILPLYSALGRTYLEYCVQFCSSPPPLSFPGSGQEGWQTTGESPAERHKDNQGNGAPLLMRKGPKHLGLFSVEKRRVRGDLINAYKYLKGVHQEDGARLFLVAPSDRTRGNRYKLECRKYHLNMWNNSFTSRVPKYWNKLPREVVESPSLEIFKTCLDAFISNLL</sequence>
<dbReference type="Proteomes" id="UP000233556">
    <property type="component" value="Unassembled WGS sequence"/>
</dbReference>
<feature type="region of interest" description="Disordered" evidence="1">
    <location>
        <begin position="87"/>
        <end position="116"/>
    </location>
</feature>
<evidence type="ECO:0000313" key="3">
    <source>
        <dbReference type="Proteomes" id="UP000233556"/>
    </source>
</evidence>
<reference evidence="3" key="2">
    <citation type="submission" date="2017-12" db="EMBL/GenBank/DDBJ databases">
        <title>Genome sequence of the Bar-tailed Godwit (Limosa lapponica baueri).</title>
        <authorList>
            <person name="Lima N.C.B."/>
            <person name="Parody-Merino A.M."/>
            <person name="Battley P.F."/>
            <person name="Fidler A.E."/>
            <person name="Prosdocimi F."/>
        </authorList>
    </citation>
    <scope>NUCLEOTIDE SEQUENCE [LARGE SCALE GENOMIC DNA]</scope>
</reference>
<evidence type="ECO:0000256" key="1">
    <source>
        <dbReference type="SAM" id="MobiDB-lite"/>
    </source>
</evidence>
<name>A0A2I0U966_LIMLA</name>
<proteinExistence type="predicted"/>
<reference evidence="3" key="1">
    <citation type="submission" date="2017-11" db="EMBL/GenBank/DDBJ databases">
        <authorList>
            <person name="Lima N.C."/>
            <person name="Parody-Merino A.M."/>
            <person name="Battley P.F."/>
            <person name="Fidler A.E."/>
            <person name="Prosdocimi F."/>
        </authorList>
    </citation>
    <scope>NUCLEOTIDE SEQUENCE [LARGE SCALE GENOMIC DNA]</scope>
</reference>